<feature type="chain" id="PRO_5043538374" evidence="2">
    <location>
        <begin position="17"/>
        <end position="211"/>
    </location>
</feature>
<feature type="transmembrane region" description="Helical" evidence="1">
    <location>
        <begin position="69"/>
        <end position="92"/>
    </location>
</feature>
<name>A0AAU9V8C6_EUPED</name>
<dbReference type="Proteomes" id="UP001153954">
    <property type="component" value="Unassembled WGS sequence"/>
</dbReference>
<proteinExistence type="predicted"/>
<keyword evidence="1" id="KW-0472">Membrane</keyword>
<evidence type="ECO:0000256" key="1">
    <source>
        <dbReference type="SAM" id="Phobius"/>
    </source>
</evidence>
<evidence type="ECO:0000256" key="2">
    <source>
        <dbReference type="SAM" id="SignalP"/>
    </source>
</evidence>
<keyword evidence="4" id="KW-1185">Reference proteome</keyword>
<protein>
    <submittedName>
        <fullName evidence="3">Uncharacterized protein</fullName>
    </submittedName>
</protein>
<comment type="caution">
    <text evidence="3">The sequence shown here is derived from an EMBL/GenBank/DDBJ whole genome shotgun (WGS) entry which is preliminary data.</text>
</comment>
<feature type="transmembrane region" description="Helical" evidence="1">
    <location>
        <begin position="99"/>
        <end position="123"/>
    </location>
</feature>
<reference evidence="3" key="1">
    <citation type="submission" date="2022-03" db="EMBL/GenBank/DDBJ databases">
        <authorList>
            <person name="Tunstrom K."/>
        </authorList>
    </citation>
    <scope>NUCLEOTIDE SEQUENCE</scope>
</reference>
<dbReference type="AlphaFoldDB" id="A0AAU9V8C6"/>
<evidence type="ECO:0000313" key="4">
    <source>
        <dbReference type="Proteomes" id="UP001153954"/>
    </source>
</evidence>
<feature type="signal peptide" evidence="2">
    <location>
        <begin position="1"/>
        <end position="16"/>
    </location>
</feature>
<organism evidence="3 4">
    <name type="scientific">Euphydryas editha</name>
    <name type="common">Edith's checkerspot</name>
    <dbReference type="NCBI Taxonomy" id="104508"/>
    <lineage>
        <taxon>Eukaryota</taxon>
        <taxon>Metazoa</taxon>
        <taxon>Ecdysozoa</taxon>
        <taxon>Arthropoda</taxon>
        <taxon>Hexapoda</taxon>
        <taxon>Insecta</taxon>
        <taxon>Pterygota</taxon>
        <taxon>Neoptera</taxon>
        <taxon>Endopterygota</taxon>
        <taxon>Lepidoptera</taxon>
        <taxon>Glossata</taxon>
        <taxon>Ditrysia</taxon>
        <taxon>Papilionoidea</taxon>
        <taxon>Nymphalidae</taxon>
        <taxon>Nymphalinae</taxon>
        <taxon>Euphydryas</taxon>
    </lineage>
</organism>
<evidence type="ECO:0000313" key="3">
    <source>
        <dbReference type="EMBL" id="CAH2106471.1"/>
    </source>
</evidence>
<keyword evidence="1" id="KW-1133">Transmembrane helix</keyword>
<keyword evidence="1" id="KW-0812">Transmembrane</keyword>
<keyword evidence="2" id="KW-0732">Signal</keyword>
<gene>
    <name evidence="3" type="ORF">EEDITHA_LOCUS20602</name>
</gene>
<accession>A0AAU9V8C6</accession>
<dbReference type="EMBL" id="CAKOGL010000029">
    <property type="protein sequence ID" value="CAH2106471.1"/>
    <property type="molecule type" value="Genomic_DNA"/>
</dbReference>
<sequence length="211" mass="22926">MFVVVVLFYVVTETGAQDQALSAVSPQPPPIPFLDLFTGASNYYTEPNRKSYVDSGYHHHASCPKSDTLASFASVLASAAKIMLSAAVIVLLKLLGTKLFLLPLTLMVLAKMSLKALLLWPVISKMMKYIQKKKMKNKSRIIMDCSERLACVIQRSSNSGWGSNFGAAVTFSIIDDVDEDNFIAKTLLSILAGDKVAECMSMDCNSGGDIS</sequence>